<gene>
    <name evidence="3" type="ORF">PCHCB_000354500</name>
</gene>
<evidence type="ECO:0000313" key="3">
    <source>
        <dbReference type="EMBL" id="SCM06586.1"/>
    </source>
</evidence>
<protein>
    <submittedName>
        <fullName evidence="3">CIR protein</fullName>
    </submittedName>
</protein>
<feature type="compositionally biased region" description="Low complexity" evidence="1">
    <location>
        <begin position="269"/>
        <end position="286"/>
    </location>
</feature>
<feature type="transmembrane region" description="Helical" evidence="2">
    <location>
        <begin position="613"/>
        <end position="633"/>
    </location>
</feature>
<reference evidence="3 4" key="1">
    <citation type="submission" date="2016-08" db="EMBL/GenBank/DDBJ databases">
        <authorList>
            <consortium name="Pathogen Informatics"/>
        </authorList>
    </citation>
    <scope>NUCLEOTIDE SEQUENCE [LARGE SCALE GENOMIC DNA]</scope>
    <source>
        <strain evidence="3 4">CB</strain>
    </source>
</reference>
<dbReference type="PANTHER" id="PTHR24216">
    <property type="entry name" value="PAXILLIN-RELATED"/>
    <property type="match status" value="1"/>
</dbReference>
<keyword evidence="2" id="KW-0472">Membrane</keyword>
<dbReference type="AlphaFoldDB" id="A0A1D3LGD9"/>
<sequence length="642" mass="73491">MSYHVCEMFNSLYSQLPDDDNEEKRQNGEKLLYESFCPKIGETYQKCSSEFEKISAGFVYLLGQLFGNVNSEGEHEDQKDHYVYYGFLWISYKLQQSNRKSSKPIGLYDFFNNHVVNGDWYEVVEEHVQPKISLLNNNINIDLMSDIYYILKEMCKKFSNKNDNFDYLEDFMNYYDSVKRCGENILKKKSNDGDTDNIDEIYSDLYDMLKNVYNDYRKYYYEKNPQDNAPPELPKIEEIKKNFTPDLGASDLQDSTEGSPEPQDGDGNSEQQQSSSEPTPLETQPLETPPSEAPPSEAPPTEPAPSEPESTGPESPEPESPEPEPPGPEPPGPEPPGPEPPGPEPHQEPKDEPQEEPQETSQNDSLAEQESIKKFINSMRLIAHYFRPDFPYMYNTLTEFGNDVYKNVLNGLKGSYSMFMNFVNNVKDSIDQLDNEKDTPQPGDNGPKLEDLPSPPSPEQPPKIENSDPQDQKDGDKKEQSGDEQNVDNNQEKGTEDSPPSQEQSIDFTNTEYVQGTNPYISGINRNEIISKSVFSVIVIATPIILAIMYKYLYYGRRKKPKRKKNMKKVINSIGGKRSVKIIINPSTQKKQTKKSKNSVRGEKMSSLNMYELMKADPLPFINLFFLMIFFVYKRTRDSIEL</sequence>
<feature type="compositionally biased region" description="Basic and acidic residues" evidence="1">
    <location>
        <begin position="470"/>
        <end position="481"/>
    </location>
</feature>
<dbReference type="Pfam" id="PF06022">
    <property type="entry name" value="Cir_Bir_Yir"/>
    <property type="match status" value="1"/>
</dbReference>
<evidence type="ECO:0000256" key="1">
    <source>
        <dbReference type="SAM" id="MobiDB-lite"/>
    </source>
</evidence>
<evidence type="ECO:0000313" key="4">
    <source>
        <dbReference type="Proteomes" id="UP000195489"/>
    </source>
</evidence>
<organism evidence="3 4">
    <name type="scientific">Plasmodium chabaudi chabaudi</name>
    <dbReference type="NCBI Taxonomy" id="31271"/>
    <lineage>
        <taxon>Eukaryota</taxon>
        <taxon>Sar</taxon>
        <taxon>Alveolata</taxon>
        <taxon>Apicomplexa</taxon>
        <taxon>Aconoidasida</taxon>
        <taxon>Haemosporida</taxon>
        <taxon>Plasmodiidae</taxon>
        <taxon>Plasmodium</taxon>
        <taxon>Plasmodium (Vinckeia)</taxon>
    </lineage>
</organism>
<dbReference type="EMBL" id="LT608165">
    <property type="protein sequence ID" value="SCM06586.1"/>
    <property type="molecule type" value="Genomic_DNA"/>
</dbReference>
<keyword evidence="2" id="KW-0812">Transmembrane</keyword>
<dbReference type="PANTHER" id="PTHR24216:SF65">
    <property type="entry name" value="PAXILLIN-LIKE PROTEIN 1"/>
    <property type="match status" value="1"/>
</dbReference>
<keyword evidence="2" id="KW-1133">Transmembrane helix</keyword>
<dbReference type="Proteomes" id="UP000195489">
    <property type="component" value="Chromosome 13"/>
</dbReference>
<feature type="compositionally biased region" description="Pro residues" evidence="1">
    <location>
        <begin position="323"/>
        <end position="344"/>
    </location>
</feature>
<feature type="compositionally biased region" description="Pro residues" evidence="1">
    <location>
        <begin position="287"/>
        <end position="306"/>
    </location>
</feature>
<dbReference type="InterPro" id="IPR006477">
    <property type="entry name" value="Yir_bir_cir"/>
</dbReference>
<evidence type="ECO:0000256" key="2">
    <source>
        <dbReference type="SAM" id="Phobius"/>
    </source>
</evidence>
<feature type="region of interest" description="Disordered" evidence="1">
    <location>
        <begin position="245"/>
        <end position="368"/>
    </location>
</feature>
<name>A0A1D3LGD9_PLACU</name>
<accession>A0A1D3LGD9</accession>
<proteinExistence type="predicted"/>
<feature type="region of interest" description="Disordered" evidence="1">
    <location>
        <begin position="432"/>
        <end position="505"/>
    </location>
</feature>
<feature type="transmembrane region" description="Helical" evidence="2">
    <location>
        <begin position="534"/>
        <end position="555"/>
    </location>
</feature>